<dbReference type="EMBL" id="CAICTM010000794">
    <property type="protein sequence ID" value="CAB9516619.1"/>
    <property type="molecule type" value="Genomic_DNA"/>
</dbReference>
<proteinExistence type="predicted"/>
<evidence type="ECO:0000313" key="2">
    <source>
        <dbReference type="Proteomes" id="UP001153069"/>
    </source>
</evidence>
<dbReference type="Proteomes" id="UP001153069">
    <property type="component" value="Unassembled WGS sequence"/>
</dbReference>
<keyword evidence="2" id="KW-1185">Reference proteome</keyword>
<organism evidence="1 2">
    <name type="scientific">Seminavis robusta</name>
    <dbReference type="NCBI Taxonomy" id="568900"/>
    <lineage>
        <taxon>Eukaryota</taxon>
        <taxon>Sar</taxon>
        <taxon>Stramenopiles</taxon>
        <taxon>Ochrophyta</taxon>
        <taxon>Bacillariophyta</taxon>
        <taxon>Bacillariophyceae</taxon>
        <taxon>Bacillariophycidae</taxon>
        <taxon>Naviculales</taxon>
        <taxon>Naviculaceae</taxon>
        <taxon>Seminavis</taxon>
    </lineage>
</organism>
<sequence length="563" mass="62498">MLLVVGFWVQYLWMRQVPYHFAWVETSHNKASSTIFSMGNSPHCKTFLSNPTFLPQVAHVAVQDWMDRQHKTSNNATTSMSPAMQQASAQWNQAMRACHYYHDTHEEQAALSLRSFMDGLAKCGDPHNIHHGGLESLFEGEWCSEAWRKRLRPAFWIPLPRVFQKQWIAQKLVQTARCALHLEFPLQPCYDNNHKSTLAQATAADTTTTTTNNNTHTQKVNNNPKQVFLVALAMGRGQRPDKMACPLVATAVARNWNVVLATGRFRGLKYKYTYALQTIHHILAHTQSHANETLIVFADAKDVFIQNTPSEVLQAFQTRQTQQSPSFLFSAEDLCFPMGVWPHSLGIPHSVCGSHKQQGNFPMAMSQDGAIRQGHKFVNTGGWLGVASQAGLVLQELSHAILNRPEEQVCHTAGTDQLLGNAAFLRHSSSTSTIGLDANYQFFAGGSWSMIHNELQLQDQPESSSQQQHSNRKAYCHTTTAASGASSIKCPPFLHFNGGNTGGVLQEAYEALTSPESLPSCGGGGSLTTVNLDTNEIQVWQHEDFMKDSSWRSCLKGKACFGG</sequence>
<reference evidence="1" key="1">
    <citation type="submission" date="2020-06" db="EMBL/GenBank/DDBJ databases">
        <authorList>
            <consortium name="Plant Systems Biology data submission"/>
        </authorList>
    </citation>
    <scope>NUCLEOTIDE SEQUENCE</scope>
    <source>
        <strain evidence="1">D6</strain>
    </source>
</reference>
<accession>A0A9N8EDS8</accession>
<comment type="caution">
    <text evidence="1">The sequence shown here is derived from an EMBL/GenBank/DDBJ whole genome shotgun (WGS) entry which is preliminary data.</text>
</comment>
<dbReference type="OrthoDB" id="69177at2759"/>
<dbReference type="CDD" id="cd22997">
    <property type="entry name" value="GT_LH"/>
    <property type="match status" value="1"/>
</dbReference>
<name>A0A9N8EDS8_9STRA</name>
<evidence type="ECO:0000313" key="1">
    <source>
        <dbReference type="EMBL" id="CAB9516619.1"/>
    </source>
</evidence>
<protein>
    <submittedName>
        <fullName evidence="1">Uncharacterized protein</fullName>
    </submittedName>
</protein>
<gene>
    <name evidence="1" type="ORF">SEMRO_795_G203630.1</name>
</gene>
<dbReference type="AlphaFoldDB" id="A0A9N8EDS8"/>